<protein>
    <submittedName>
        <fullName evidence="1">Uncharacterized protein</fullName>
    </submittedName>
</protein>
<dbReference type="Proteomes" id="UP001057402">
    <property type="component" value="Chromosome 10"/>
</dbReference>
<proteinExistence type="predicted"/>
<evidence type="ECO:0000313" key="2">
    <source>
        <dbReference type="Proteomes" id="UP001057402"/>
    </source>
</evidence>
<name>A0ACB9M8T7_9MYRT</name>
<accession>A0ACB9M8T7</accession>
<dbReference type="EMBL" id="CM042889">
    <property type="protein sequence ID" value="KAI4319306.1"/>
    <property type="molecule type" value="Genomic_DNA"/>
</dbReference>
<reference evidence="2" key="1">
    <citation type="journal article" date="2023" name="Front. Plant Sci.">
        <title>Chromosomal-level genome assembly of Melastoma candidum provides insights into trichome evolution.</title>
        <authorList>
            <person name="Zhong Y."/>
            <person name="Wu W."/>
            <person name="Sun C."/>
            <person name="Zou P."/>
            <person name="Liu Y."/>
            <person name="Dai S."/>
            <person name="Zhou R."/>
        </authorList>
    </citation>
    <scope>NUCLEOTIDE SEQUENCE [LARGE SCALE GENOMIC DNA]</scope>
</reference>
<evidence type="ECO:0000313" key="1">
    <source>
        <dbReference type="EMBL" id="KAI4319306.1"/>
    </source>
</evidence>
<comment type="caution">
    <text evidence="1">The sequence shown here is derived from an EMBL/GenBank/DDBJ whole genome shotgun (WGS) entry which is preliminary data.</text>
</comment>
<keyword evidence="2" id="KW-1185">Reference proteome</keyword>
<gene>
    <name evidence="1" type="ORF">MLD38_032922</name>
</gene>
<organism evidence="1 2">
    <name type="scientific">Melastoma candidum</name>
    <dbReference type="NCBI Taxonomy" id="119954"/>
    <lineage>
        <taxon>Eukaryota</taxon>
        <taxon>Viridiplantae</taxon>
        <taxon>Streptophyta</taxon>
        <taxon>Embryophyta</taxon>
        <taxon>Tracheophyta</taxon>
        <taxon>Spermatophyta</taxon>
        <taxon>Magnoliopsida</taxon>
        <taxon>eudicotyledons</taxon>
        <taxon>Gunneridae</taxon>
        <taxon>Pentapetalae</taxon>
        <taxon>rosids</taxon>
        <taxon>malvids</taxon>
        <taxon>Myrtales</taxon>
        <taxon>Melastomataceae</taxon>
        <taxon>Melastomatoideae</taxon>
        <taxon>Melastomateae</taxon>
        <taxon>Melastoma</taxon>
    </lineage>
</organism>
<sequence>MAVQQAPAPAVAPTADVVGNAFVHQYYLVLHQSPEHVHRFYQDGSKLGRPGENGVMGITSTMQAINEKIMSLDYGEFRAEIISVDAQDSLNGGVIVLVTGYLTGGDNLRRKFTQSFFLAPQDKGYFVLNDIFRYLDECNDEDASNGTVYDVEAPFAPEAVVEEAAPSEEVEDEVCDPSESEDGLVVEEEPIVEAVDEPINNGTPVTDEDVKDDDAPKKSYASIVSWKVKVMKDGAATVPTLPPVSSKVIPKSQEQQVVVPLPAPAAPVTESQVSSSKVTENGNIQEVEADGHSIYLKGLPMNASYAQLDNEFNRFGAIKNGGIQIRYQKMQGFCFGFVEFEDRSSAQSAIEASPVTIGGRQVVIEPKKSTSRGNVRERFISGRGAGFRNDMGRGRGNYAGNRGYSRGEANNRGEFGNRIGGRGFQNRGDAYQRVDHVGGNNGRVNRDSGFDAANNIVAPSVSATA</sequence>